<sequence length="367" mass="40053">MKVICNKDKLCDAVTNVSRAVSSKSTILALEGILLQAKGDSLSLTGYDLELGITTTIDAKVESEGEIILSARLLSDMIRRMPYEVIEISSDEKLLTQIVSGAAEYTILGLDPQEFPELPTVSGEPLLEMEAGALKSMIDQTLFAVAVSDAKPVHKGSLFDIKESVLTVVSVDGYRLALRREPVKVGEDVSFVVPGKTLSEVSKLLGDPEKQISLTISKKHIIFHIEGYFVISRLLEGEFLDYKAAIPADQTTEILISTRAFIDSIERISLLISDKLRSPLKVSFLDEVIKSSCSTTIGKAHDEIACKKTGDDVDMGFNSKYLLDALRACSSDEVLLQVNGPLSPMKVVPKESDGFLFLVLPVRLKSE</sequence>
<dbReference type="InterPro" id="IPR022637">
    <property type="entry name" value="DNA_polIII_beta_cen"/>
</dbReference>
<evidence type="ECO:0000256" key="4">
    <source>
        <dbReference type="ARBA" id="ARBA00022490"/>
    </source>
</evidence>
<keyword evidence="6 10" id="KW-0548">Nucleotidyltransferase</keyword>
<dbReference type="NCBIfam" id="TIGR00663">
    <property type="entry name" value="dnan"/>
    <property type="match status" value="1"/>
</dbReference>
<reference evidence="14 15" key="1">
    <citation type="submission" date="2019-03" db="EMBL/GenBank/DDBJ databases">
        <title>Genomic Encyclopedia of Type Strains, Phase IV (KMG-IV): sequencing the most valuable type-strain genomes for metagenomic binning, comparative biology and taxonomic classification.</title>
        <authorList>
            <person name="Goeker M."/>
        </authorList>
    </citation>
    <scope>NUCLEOTIDE SEQUENCE [LARGE SCALE GENOMIC DNA]</scope>
    <source>
        <strain evidence="14 15">DSM 100433</strain>
    </source>
</reference>
<organism evidence="14 15">
    <name type="scientific">Harryflintia acetispora</name>
    <dbReference type="NCBI Taxonomy" id="1849041"/>
    <lineage>
        <taxon>Bacteria</taxon>
        <taxon>Bacillati</taxon>
        <taxon>Bacillota</taxon>
        <taxon>Clostridia</taxon>
        <taxon>Eubacteriales</taxon>
        <taxon>Oscillospiraceae</taxon>
        <taxon>Harryflintia</taxon>
    </lineage>
</organism>
<evidence type="ECO:0000259" key="12">
    <source>
        <dbReference type="Pfam" id="PF02767"/>
    </source>
</evidence>
<evidence type="ECO:0000256" key="6">
    <source>
        <dbReference type="ARBA" id="ARBA00022695"/>
    </source>
</evidence>
<dbReference type="PANTHER" id="PTHR30478">
    <property type="entry name" value="DNA POLYMERASE III SUBUNIT BETA"/>
    <property type="match status" value="1"/>
</dbReference>
<keyword evidence="4 10" id="KW-0963">Cytoplasm</keyword>
<dbReference type="SUPFAM" id="SSF55979">
    <property type="entry name" value="DNA clamp"/>
    <property type="match status" value="3"/>
</dbReference>
<evidence type="ECO:0000256" key="9">
    <source>
        <dbReference type="ARBA" id="ARBA00023125"/>
    </source>
</evidence>
<dbReference type="OrthoDB" id="8421503at2"/>
<dbReference type="PANTHER" id="PTHR30478:SF0">
    <property type="entry name" value="BETA SLIDING CLAMP"/>
    <property type="match status" value="1"/>
</dbReference>
<dbReference type="InterPro" id="IPR022635">
    <property type="entry name" value="DNA_polIII_beta_C"/>
</dbReference>
<comment type="similarity">
    <text evidence="2 10">Belongs to the beta sliding clamp family.</text>
</comment>
<dbReference type="InterPro" id="IPR001001">
    <property type="entry name" value="DNA_polIII_beta"/>
</dbReference>
<evidence type="ECO:0000313" key="15">
    <source>
        <dbReference type="Proteomes" id="UP000294682"/>
    </source>
</evidence>
<comment type="subunit">
    <text evidence="10">Forms a ring-shaped head-to-tail homodimer around DNA.</text>
</comment>
<dbReference type="GO" id="GO:0009360">
    <property type="term" value="C:DNA polymerase III complex"/>
    <property type="evidence" value="ECO:0007669"/>
    <property type="project" value="InterPro"/>
</dbReference>
<keyword evidence="8 10" id="KW-0239">DNA-directed DNA polymerase</keyword>
<evidence type="ECO:0000256" key="10">
    <source>
        <dbReference type="PIRNR" id="PIRNR000804"/>
    </source>
</evidence>
<dbReference type="AlphaFoldDB" id="A0A9X8ULD1"/>
<keyword evidence="5 10" id="KW-0808">Transferase</keyword>
<evidence type="ECO:0000256" key="8">
    <source>
        <dbReference type="ARBA" id="ARBA00022932"/>
    </source>
</evidence>
<dbReference type="EMBL" id="SLUK01000001">
    <property type="protein sequence ID" value="TCL45191.1"/>
    <property type="molecule type" value="Genomic_DNA"/>
</dbReference>
<evidence type="ECO:0000256" key="1">
    <source>
        <dbReference type="ARBA" id="ARBA00004496"/>
    </source>
</evidence>
<dbReference type="Pfam" id="PF02768">
    <property type="entry name" value="DNA_pol3_beta_3"/>
    <property type="match status" value="1"/>
</dbReference>
<dbReference type="Pfam" id="PF02767">
    <property type="entry name" value="DNA_pol3_beta_2"/>
    <property type="match status" value="1"/>
</dbReference>
<dbReference type="Gene3D" id="3.10.150.10">
    <property type="entry name" value="DNA Polymerase III, subunit A, domain 2"/>
    <property type="match status" value="1"/>
</dbReference>
<dbReference type="Gene3D" id="3.70.10.10">
    <property type="match status" value="1"/>
</dbReference>
<evidence type="ECO:0000256" key="3">
    <source>
        <dbReference type="ARBA" id="ARBA00021035"/>
    </source>
</evidence>
<accession>A0A9X8ULD1</accession>
<comment type="subcellular location">
    <subcellularLocation>
        <location evidence="1 10">Cytoplasm</location>
    </subcellularLocation>
</comment>
<dbReference type="SMART" id="SM00480">
    <property type="entry name" value="POL3Bc"/>
    <property type="match status" value="1"/>
</dbReference>
<proteinExistence type="inferred from homology"/>
<dbReference type="GO" id="GO:0005737">
    <property type="term" value="C:cytoplasm"/>
    <property type="evidence" value="ECO:0007669"/>
    <property type="project" value="UniProtKB-SubCell"/>
</dbReference>
<keyword evidence="15" id="KW-1185">Reference proteome</keyword>
<evidence type="ECO:0000256" key="2">
    <source>
        <dbReference type="ARBA" id="ARBA00010752"/>
    </source>
</evidence>
<name>A0A9X8ULD1_9FIRM</name>
<dbReference type="Pfam" id="PF00712">
    <property type="entry name" value="DNA_pol3_beta"/>
    <property type="match status" value="1"/>
</dbReference>
<comment type="caution">
    <text evidence="14">The sequence shown here is derived from an EMBL/GenBank/DDBJ whole genome shotgun (WGS) entry which is preliminary data.</text>
</comment>
<dbReference type="GO" id="GO:0003677">
    <property type="term" value="F:DNA binding"/>
    <property type="evidence" value="ECO:0007669"/>
    <property type="project" value="UniProtKB-UniRule"/>
</dbReference>
<protein>
    <recommendedName>
        <fullName evidence="3 10">Beta sliding clamp</fullName>
    </recommendedName>
</protein>
<keyword evidence="7 10" id="KW-0235">DNA replication</keyword>
<dbReference type="InterPro" id="IPR022634">
    <property type="entry name" value="DNA_polIII_beta_N"/>
</dbReference>
<evidence type="ECO:0000259" key="11">
    <source>
        <dbReference type="Pfam" id="PF00712"/>
    </source>
</evidence>
<evidence type="ECO:0000313" key="14">
    <source>
        <dbReference type="EMBL" id="TCL45191.1"/>
    </source>
</evidence>
<evidence type="ECO:0000256" key="5">
    <source>
        <dbReference type="ARBA" id="ARBA00022679"/>
    </source>
</evidence>
<evidence type="ECO:0000259" key="13">
    <source>
        <dbReference type="Pfam" id="PF02768"/>
    </source>
</evidence>
<keyword evidence="9" id="KW-0238">DNA-binding</keyword>
<dbReference type="PIRSF" id="PIRSF000804">
    <property type="entry name" value="DNA_pol_III_b"/>
    <property type="match status" value="1"/>
</dbReference>
<dbReference type="GO" id="GO:0008408">
    <property type="term" value="F:3'-5' exonuclease activity"/>
    <property type="evidence" value="ECO:0007669"/>
    <property type="project" value="InterPro"/>
</dbReference>
<dbReference type="InterPro" id="IPR046938">
    <property type="entry name" value="DNA_clamp_sf"/>
</dbReference>
<evidence type="ECO:0000256" key="7">
    <source>
        <dbReference type="ARBA" id="ARBA00022705"/>
    </source>
</evidence>
<feature type="domain" description="DNA polymerase III beta sliding clamp central" evidence="12">
    <location>
        <begin position="131"/>
        <end position="239"/>
    </location>
</feature>
<dbReference type="RefSeq" id="WP_079700296.1">
    <property type="nucleotide sequence ID" value="NZ_SLUK01000001.1"/>
</dbReference>
<dbReference type="Proteomes" id="UP000294682">
    <property type="component" value="Unassembled WGS sequence"/>
</dbReference>
<comment type="function">
    <text evidence="10">Confers DNA tethering and processivity to DNA polymerases and other proteins. Acts as a clamp, forming a ring around DNA (a reaction catalyzed by the clamp-loading complex) which diffuses in an ATP-independent manner freely and bidirectionally along dsDNA. Initially characterized for its ability to contact the catalytic subunit of DNA polymerase III (Pol III), a complex, multichain enzyme responsible for most of the replicative synthesis in bacteria; Pol III exhibits 3'-5' exonuclease proofreading activity. The beta chain is required for initiation of replication as well as for processivity of DNA replication.</text>
</comment>
<dbReference type="GO" id="GO:0006271">
    <property type="term" value="P:DNA strand elongation involved in DNA replication"/>
    <property type="evidence" value="ECO:0007669"/>
    <property type="project" value="TreeGrafter"/>
</dbReference>
<dbReference type="CDD" id="cd00140">
    <property type="entry name" value="beta_clamp"/>
    <property type="match status" value="1"/>
</dbReference>
<dbReference type="GO" id="GO:0003887">
    <property type="term" value="F:DNA-directed DNA polymerase activity"/>
    <property type="evidence" value="ECO:0007669"/>
    <property type="project" value="UniProtKB-UniRule"/>
</dbReference>
<feature type="domain" description="DNA polymerase III beta sliding clamp N-terminal" evidence="11">
    <location>
        <begin position="1"/>
        <end position="119"/>
    </location>
</feature>
<feature type="domain" description="DNA polymerase III beta sliding clamp C-terminal" evidence="13">
    <location>
        <begin position="244"/>
        <end position="363"/>
    </location>
</feature>
<gene>
    <name evidence="14" type="ORF">EDD78_101172</name>
</gene>